<proteinExistence type="predicted"/>
<evidence type="ECO:0000313" key="1">
    <source>
        <dbReference type="EMBL" id="QEG57042.1"/>
    </source>
</evidence>
<keyword evidence="1" id="KW-0496">Mitochondrion</keyword>
<accession>A0A5B9R9M3</accession>
<organism evidence="1">
    <name type="scientific">Fomitiporia mediterranea</name>
    <dbReference type="NCBI Taxonomy" id="208960"/>
    <lineage>
        <taxon>Eukaryota</taxon>
        <taxon>Fungi</taxon>
        <taxon>Dikarya</taxon>
        <taxon>Basidiomycota</taxon>
        <taxon>Agaricomycotina</taxon>
        <taxon>Agaricomycetes</taxon>
        <taxon>Hymenochaetales</taxon>
        <taxon>Hymenochaetaceae</taxon>
        <taxon>Fomitiporia</taxon>
    </lineage>
</organism>
<name>A0A5B9R9M3_9AGAM</name>
<protein>
    <submittedName>
        <fullName evidence="1">Uncharacterized protein</fullName>
    </submittedName>
</protein>
<sequence length="177" mass="21245">MNLLYNIINKIKLFINKLTTFLKYRNVLINKVILPNRNKTVMDKNLNYRLMTDFVHINNHLNADFPFKYLFNFINSIDANEEFHFIKLTIKVQTCAYQTVVGKKHHYIWYESYKDNEVIVYLDDITVNLQDDNLNTTLISYLSKIILIHCINYSMNKEIGTSIDFHFTYEYIHKDEI</sequence>
<gene>
    <name evidence="1" type="ORF">Fomme_000046</name>
</gene>
<geneLocation type="mitochondrion" evidence="1"/>
<dbReference type="AlphaFoldDB" id="A0A5B9R9M3"/>
<reference evidence="1" key="1">
    <citation type="submission" date="2019-03" db="EMBL/GenBank/DDBJ databases">
        <title>Evidence of extensive intraspecific noncoding reshuffling in a 169kb mitochondrial genome of basidiomycete fungus.</title>
        <authorList>
            <person name="Lee H.-H."/>
            <person name="Ke H.-M."/>
            <person name="Lin C.-Y.I."/>
            <person name="Lee T.J."/>
            <person name="Chung C.-L."/>
            <person name="Tsai I.J."/>
        </authorList>
    </citation>
    <scope>NUCLEOTIDE SEQUENCE</scope>
    <source>
        <strain evidence="1">MF3/22</strain>
    </source>
</reference>
<dbReference type="EMBL" id="MK623258">
    <property type="protein sequence ID" value="QEG57042.1"/>
    <property type="molecule type" value="Genomic_DNA"/>
</dbReference>